<keyword evidence="3" id="KW-1185">Reference proteome</keyword>
<gene>
    <name evidence="2" type="ORF">CTAYLR_007408</name>
</gene>
<evidence type="ECO:0000313" key="3">
    <source>
        <dbReference type="Proteomes" id="UP001230188"/>
    </source>
</evidence>
<feature type="region of interest" description="Disordered" evidence="1">
    <location>
        <begin position="123"/>
        <end position="195"/>
    </location>
</feature>
<dbReference type="AlphaFoldDB" id="A0AAD7XGY8"/>
<proteinExistence type="predicted"/>
<comment type="caution">
    <text evidence="2">The sequence shown here is derived from an EMBL/GenBank/DDBJ whole genome shotgun (WGS) entry which is preliminary data.</text>
</comment>
<accession>A0AAD7XGY8</accession>
<feature type="compositionally biased region" description="Acidic residues" evidence="1">
    <location>
        <begin position="123"/>
        <end position="134"/>
    </location>
</feature>
<evidence type="ECO:0000313" key="2">
    <source>
        <dbReference type="EMBL" id="KAJ8598126.1"/>
    </source>
</evidence>
<name>A0AAD7XGY8_9STRA</name>
<organism evidence="2 3">
    <name type="scientific">Chrysophaeum taylorii</name>
    <dbReference type="NCBI Taxonomy" id="2483200"/>
    <lineage>
        <taxon>Eukaryota</taxon>
        <taxon>Sar</taxon>
        <taxon>Stramenopiles</taxon>
        <taxon>Ochrophyta</taxon>
        <taxon>Pelagophyceae</taxon>
        <taxon>Pelagomonadales</taxon>
        <taxon>Pelagomonadaceae</taxon>
        <taxon>Chrysophaeum</taxon>
    </lineage>
</organism>
<dbReference type="Proteomes" id="UP001230188">
    <property type="component" value="Unassembled WGS sequence"/>
</dbReference>
<dbReference type="EMBL" id="JAQMWT010000686">
    <property type="protein sequence ID" value="KAJ8598126.1"/>
    <property type="molecule type" value="Genomic_DNA"/>
</dbReference>
<reference evidence="2" key="1">
    <citation type="submission" date="2023-01" db="EMBL/GenBank/DDBJ databases">
        <title>Metagenome sequencing of chrysophaentin producing Chrysophaeum taylorii.</title>
        <authorList>
            <person name="Davison J."/>
            <person name="Bewley C."/>
        </authorList>
    </citation>
    <scope>NUCLEOTIDE SEQUENCE</scope>
    <source>
        <strain evidence="2">NIES-1699</strain>
    </source>
</reference>
<evidence type="ECO:0000256" key="1">
    <source>
        <dbReference type="SAM" id="MobiDB-lite"/>
    </source>
</evidence>
<feature type="compositionally biased region" description="Low complexity" evidence="1">
    <location>
        <begin position="164"/>
        <end position="177"/>
    </location>
</feature>
<sequence>MESSMEDERAQELELRELNRIVGAGDASPEERRRYTLLLEKTVNSQRGSLATSAKHIRRLLKEIATRDQTERELRSELNRLRARVSRLESAIVEISPAKSSSRKNDSFAPPLVSSVGRGLELTVDDLDDDDDDGDVKQQDTPAPPPDDAPPLRRPRTPKKAVGPRAAQLPAQAFAAKARPRKLRQQHSDLRPAWH</sequence>
<protein>
    <submittedName>
        <fullName evidence="2">Uncharacterized protein</fullName>
    </submittedName>
</protein>
<feature type="compositionally biased region" description="Basic and acidic residues" evidence="1">
    <location>
        <begin position="186"/>
        <end position="195"/>
    </location>
</feature>